<reference evidence="2" key="3">
    <citation type="submission" date="2015-04" db="UniProtKB">
        <authorList>
            <consortium name="EnsemblPlants"/>
        </authorList>
    </citation>
    <scope>IDENTIFICATION</scope>
</reference>
<dbReference type="Proteomes" id="UP000032180">
    <property type="component" value="Chromosome 4"/>
</dbReference>
<dbReference type="EnsemblPlants" id="LPERR04G23010.1">
    <property type="protein sequence ID" value="LPERR04G23010.1"/>
    <property type="gene ID" value="LPERR04G23010"/>
</dbReference>
<dbReference type="Gramene" id="LPERR04G23010.1">
    <property type="protein sequence ID" value="LPERR04G23010.1"/>
    <property type="gene ID" value="LPERR04G23010"/>
</dbReference>
<keyword evidence="3" id="KW-1185">Reference proteome</keyword>
<reference evidence="2 3" key="1">
    <citation type="submission" date="2012-08" db="EMBL/GenBank/DDBJ databases">
        <title>Oryza genome evolution.</title>
        <authorList>
            <person name="Wing R.A."/>
        </authorList>
    </citation>
    <scope>NUCLEOTIDE SEQUENCE</scope>
</reference>
<evidence type="ECO:0000313" key="2">
    <source>
        <dbReference type="EnsemblPlants" id="LPERR04G23010.1"/>
    </source>
</evidence>
<sequence length="137" mass="13876">MQLEPSPSSPHRRYHLAAAAVLGAAACRLSSAASVLALRASPLLYSIIPSPPVHASGVVATSAYPATSEGRGGRRPKPLSSHPGTAAAGRSIAPEPGSGGSARPHPRGDIEGGQRDERRWGGGRRRKSSSPTSTAGG</sequence>
<feature type="compositionally biased region" description="Basic and acidic residues" evidence="1">
    <location>
        <begin position="106"/>
        <end position="120"/>
    </location>
</feature>
<proteinExistence type="predicted"/>
<dbReference type="HOGENOM" id="CLU_1868085_0_0_1"/>
<feature type="region of interest" description="Disordered" evidence="1">
    <location>
        <begin position="65"/>
        <end position="137"/>
    </location>
</feature>
<dbReference type="AlphaFoldDB" id="A0A0D9WAB2"/>
<organism evidence="2 3">
    <name type="scientific">Leersia perrieri</name>
    <dbReference type="NCBI Taxonomy" id="77586"/>
    <lineage>
        <taxon>Eukaryota</taxon>
        <taxon>Viridiplantae</taxon>
        <taxon>Streptophyta</taxon>
        <taxon>Embryophyta</taxon>
        <taxon>Tracheophyta</taxon>
        <taxon>Spermatophyta</taxon>
        <taxon>Magnoliopsida</taxon>
        <taxon>Liliopsida</taxon>
        <taxon>Poales</taxon>
        <taxon>Poaceae</taxon>
        <taxon>BOP clade</taxon>
        <taxon>Oryzoideae</taxon>
        <taxon>Oryzeae</taxon>
        <taxon>Oryzinae</taxon>
        <taxon>Leersia</taxon>
    </lineage>
</organism>
<name>A0A0D9WAB2_9ORYZ</name>
<protein>
    <submittedName>
        <fullName evidence="2">Uncharacterized protein</fullName>
    </submittedName>
</protein>
<evidence type="ECO:0000256" key="1">
    <source>
        <dbReference type="SAM" id="MobiDB-lite"/>
    </source>
</evidence>
<accession>A0A0D9WAB2</accession>
<reference evidence="3" key="2">
    <citation type="submission" date="2013-12" db="EMBL/GenBank/DDBJ databases">
        <authorList>
            <person name="Yu Y."/>
            <person name="Lee S."/>
            <person name="de Baynast K."/>
            <person name="Wissotski M."/>
            <person name="Liu L."/>
            <person name="Talag J."/>
            <person name="Goicoechea J."/>
            <person name="Angelova A."/>
            <person name="Jetty R."/>
            <person name="Kudrna D."/>
            <person name="Golser W."/>
            <person name="Rivera L."/>
            <person name="Zhang J."/>
            <person name="Wing R."/>
        </authorList>
    </citation>
    <scope>NUCLEOTIDE SEQUENCE</scope>
</reference>
<evidence type="ECO:0000313" key="3">
    <source>
        <dbReference type="Proteomes" id="UP000032180"/>
    </source>
</evidence>